<evidence type="ECO:0000313" key="3">
    <source>
        <dbReference type="EMBL" id="OXU21370.1"/>
    </source>
</evidence>
<dbReference type="PRINTS" id="PR00449">
    <property type="entry name" value="RASTRNSFRMNG"/>
</dbReference>
<dbReference type="InterPro" id="IPR005225">
    <property type="entry name" value="Small_GTP-bd"/>
</dbReference>
<dbReference type="SUPFAM" id="SSF52540">
    <property type="entry name" value="P-loop containing nucleoside triphosphate hydrolases"/>
    <property type="match status" value="1"/>
</dbReference>
<dbReference type="PROSITE" id="PS00675">
    <property type="entry name" value="SIGMA54_INTERACT_1"/>
    <property type="match status" value="1"/>
</dbReference>
<keyword evidence="4" id="KW-1185">Reference proteome</keyword>
<dbReference type="Proteomes" id="UP000215335">
    <property type="component" value="Unassembled WGS sequence"/>
</dbReference>
<evidence type="ECO:0008006" key="5">
    <source>
        <dbReference type="Google" id="ProtNLM"/>
    </source>
</evidence>
<dbReference type="AlphaFoldDB" id="A0A232ESM9"/>
<organism evidence="3 4">
    <name type="scientific">Trichomalopsis sarcophagae</name>
    <dbReference type="NCBI Taxonomy" id="543379"/>
    <lineage>
        <taxon>Eukaryota</taxon>
        <taxon>Metazoa</taxon>
        <taxon>Ecdysozoa</taxon>
        <taxon>Arthropoda</taxon>
        <taxon>Hexapoda</taxon>
        <taxon>Insecta</taxon>
        <taxon>Pterygota</taxon>
        <taxon>Neoptera</taxon>
        <taxon>Endopterygota</taxon>
        <taxon>Hymenoptera</taxon>
        <taxon>Apocrita</taxon>
        <taxon>Proctotrupomorpha</taxon>
        <taxon>Chalcidoidea</taxon>
        <taxon>Pteromalidae</taxon>
        <taxon>Pteromalinae</taxon>
        <taxon>Trichomalopsis</taxon>
    </lineage>
</organism>
<gene>
    <name evidence="3" type="ORF">TSAR_005293</name>
</gene>
<name>A0A232ESM9_9HYME</name>
<dbReference type="SMART" id="SM00173">
    <property type="entry name" value="RAS"/>
    <property type="match status" value="1"/>
</dbReference>
<dbReference type="NCBIfam" id="TIGR00231">
    <property type="entry name" value="small_GTP"/>
    <property type="match status" value="1"/>
</dbReference>
<proteinExistence type="inferred from homology"/>
<dbReference type="GO" id="GO:0005525">
    <property type="term" value="F:GTP binding"/>
    <property type="evidence" value="ECO:0007669"/>
    <property type="project" value="InterPro"/>
</dbReference>
<dbReference type="PROSITE" id="PS51419">
    <property type="entry name" value="RAB"/>
    <property type="match status" value="1"/>
</dbReference>
<evidence type="ECO:0000256" key="1">
    <source>
        <dbReference type="ARBA" id="ARBA00006270"/>
    </source>
</evidence>
<reference evidence="3 4" key="1">
    <citation type="journal article" date="2017" name="Curr. Biol.">
        <title>The Evolution of Venom by Co-option of Single-Copy Genes.</title>
        <authorList>
            <person name="Martinson E.O."/>
            <person name="Mrinalini"/>
            <person name="Kelkar Y.D."/>
            <person name="Chang C.H."/>
            <person name="Werren J.H."/>
        </authorList>
    </citation>
    <scope>NUCLEOTIDE SEQUENCE [LARGE SCALE GENOMIC DNA]</scope>
    <source>
        <strain evidence="3 4">Alberta</strain>
        <tissue evidence="3">Whole body</tissue>
    </source>
</reference>
<dbReference type="OrthoDB" id="25896at2759"/>
<dbReference type="PROSITE" id="PS51421">
    <property type="entry name" value="RAS"/>
    <property type="match status" value="1"/>
</dbReference>
<dbReference type="SMART" id="SM00175">
    <property type="entry name" value="RAB"/>
    <property type="match status" value="1"/>
</dbReference>
<dbReference type="CDD" id="cd00154">
    <property type="entry name" value="Rab"/>
    <property type="match status" value="1"/>
</dbReference>
<dbReference type="PANTHER" id="PTHR47978">
    <property type="match status" value="1"/>
</dbReference>
<comment type="caution">
    <text evidence="3">The sequence shown here is derived from an EMBL/GenBank/DDBJ whole genome shotgun (WGS) entry which is preliminary data.</text>
</comment>
<dbReference type="InterPro" id="IPR027417">
    <property type="entry name" value="P-loop_NTPase"/>
</dbReference>
<evidence type="ECO:0000256" key="2">
    <source>
        <dbReference type="ARBA" id="ARBA00022741"/>
    </source>
</evidence>
<dbReference type="EMBL" id="NNAY01002393">
    <property type="protein sequence ID" value="OXU21370.1"/>
    <property type="molecule type" value="Genomic_DNA"/>
</dbReference>
<accession>A0A232ESM9</accession>
<comment type="similarity">
    <text evidence="1">Belongs to the small GTPase superfamily. Rab family.</text>
</comment>
<dbReference type="InterPro" id="IPR001806">
    <property type="entry name" value="Small_GTPase"/>
</dbReference>
<evidence type="ECO:0000313" key="4">
    <source>
        <dbReference type="Proteomes" id="UP000215335"/>
    </source>
</evidence>
<dbReference type="GO" id="GO:0003924">
    <property type="term" value="F:GTPase activity"/>
    <property type="evidence" value="ECO:0007669"/>
    <property type="project" value="InterPro"/>
</dbReference>
<sequence>MTTREYFKVVLLGETGTGKTCMMKRYFNNVYNPMEPATIGAAFESKIFNVYGKEYQMGVWDTTGQERYRAICSLYYRAAVAAIICYDVTLQRSFRQIEYWISELRRVEESCRIYLCATKCDLLGEFEANPPLSFVESFASEKNAKFFKTSSRTGENVDRIFDEILEDYVSNVLITPGSTNTIKLPTSRSIWKKRTKKCCSDR</sequence>
<dbReference type="Pfam" id="PF00071">
    <property type="entry name" value="Ras"/>
    <property type="match status" value="1"/>
</dbReference>
<dbReference type="SMART" id="SM00174">
    <property type="entry name" value="RHO"/>
    <property type="match status" value="1"/>
</dbReference>
<dbReference type="SMART" id="SM00176">
    <property type="entry name" value="RAN"/>
    <property type="match status" value="1"/>
</dbReference>
<dbReference type="STRING" id="543379.A0A232ESM9"/>
<keyword evidence="2" id="KW-0547">Nucleotide-binding</keyword>
<protein>
    <recommendedName>
        <fullName evidence="5">Ras-related protein Rab-24</fullName>
    </recommendedName>
</protein>
<dbReference type="FunFam" id="3.40.50.300:FF:001204">
    <property type="entry name" value="Small GTP-binding protein, putative"/>
    <property type="match status" value="1"/>
</dbReference>
<dbReference type="Gene3D" id="3.40.50.300">
    <property type="entry name" value="P-loop containing nucleotide triphosphate hydrolases"/>
    <property type="match status" value="1"/>
</dbReference>
<dbReference type="InterPro" id="IPR025662">
    <property type="entry name" value="Sigma_54_int_dom_ATP-bd_1"/>
</dbReference>